<evidence type="ECO:0000256" key="10">
    <source>
        <dbReference type="ARBA" id="ARBA00022989"/>
    </source>
</evidence>
<evidence type="ECO:0000256" key="2">
    <source>
        <dbReference type="ARBA" id="ARBA00004141"/>
    </source>
</evidence>
<comment type="caution">
    <text evidence="15">The sequence shown here is derived from an EMBL/GenBank/DDBJ whole genome shotgun (WGS) entry which is preliminary data.</text>
</comment>
<keyword evidence="5" id="KW-0812">Transmembrane</keyword>
<dbReference type="InterPro" id="IPR001841">
    <property type="entry name" value="Znf_RING"/>
</dbReference>
<dbReference type="GO" id="GO:0016567">
    <property type="term" value="P:protein ubiquitination"/>
    <property type="evidence" value="ECO:0007669"/>
    <property type="project" value="TreeGrafter"/>
</dbReference>
<evidence type="ECO:0000256" key="1">
    <source>
        <dbReference type="ARBA" id="ARBA00000900"/>
    </source>
</evidence>
<dbReference type="SUPFAM" id="SSF57850">
    <property type="entry name" value="RING/U-box"/>
    <property type="match status" value="1"/>
</dbReference>
<dbReference type="AlphaFoldDB" id="A0A1R0H4N1"/>
<dbReference type="GO" id="GO:0006511">
    <property type="term" value="P:ubiquitin-dependent protein catabolic process"/>
    <property type="evidence" value="ECO:0007669"/>
    <property type="project" value="TreeGrafter"/>
</dbReference>
<dbReference type="PANTHER" id="PTHR45977:SF4">
    <property type="entry name" value="RING-TYPE DOMAIN-CONTAINING PROTEIN"/>
    <property type="match status" value="1"/>
</dbReference>
<feature type="compositionally biased region" description="Polar residues" evidence="13">
    <location>
        <begin position="1"/>
        <end position="15"/>
    </location>
</feature>
<feature type="non-terminal residue" evidence="15">
    <location>
        <position position="169"/>
    </location>
</feature>
<evidence type="ECO:0000256" key="11">
    <source>
        <dbReference type="ARBA" id="ARBA00023136"/>
    </source>
</evidence>
<evidence type="ECO:0000256" key="9">
    <source>
        <dbReference type="ARBA" id="ARBA00022833"/>
    </source>
</evidence>
<keyword evidence="11" id="KW-0472">Membrane</keyword>
<dbReference type="PANTHER" id="PTHR45977">
    <property type="entry name" value="TARGET OF ERK KINASE MPK-1"/>
    <property type="match status" value="1"/>
</dbReference>
<evidence type="ECO:0000256" key="8">
    <source>
        <dbReference type="ARBA" id="ARBA00022786"/>
    </source>
</evidence>
<evidence type="ECO:0000313" key="16">
    <source>
        <dbReference type="Proteomes" id="UP000187455"/>
    </source>
</evidence>
<gene>
    <name evidence="15" type="ORF">AYI68_g1771</name>
</gene>
<comment type="catalytic activity">
    <reaction evidence="1">
        <text>S-ubiquitinyl-[E2 ubiquitin-conjugating enzyme]-L-cysteine + [acceptor protein]-L-lysine = [E2 ubiquitin-conjugating enzyme]-L-cysteine + N(6)-ubiquitinyl-[acceptor protein]-L-lysine.</text>
        <dbReference type="EC" id="2.3.2.27"/>
    </reaction>
</comment>
<dbReference type="GO" id="GO:0016020">
    <property type="term" value="C:membrane"/>
    <property type="evidence" value="ECO:0007669"/>
    <property type="project" value="UniProtKB-SubCell"/>
</dbReference>
<dbReference type="Pfam" id="PF13639">
    <property type="entry name" value="zf-RING_2"/>
    <property type="match status" value="1"/>
</dbReference>
<keyword evidence="7 12" id="KW-0863">Zinc-finger</keyword>
<dbReference type="EC" id="2.3.2.27" evidence="3"/>
<dbReference type="SMART" id="SM00744">
    <property type="entry name" value="RINGv"/>
    <property type="match status" value="1"/>
</dbReference>
<organism evidence="15 16">
    <name type="scientific">Smittium mucronatum</name>
    <dbReference type="NCBI Taxonomy" id="133383"/>
    <lineage>
        <taxon>Eukaryota</taxon>
        <taxon>Fungi</taxon>
        <taxon>Fungi incertae sedis</taxon>
        <taxon>Zoopagomycota</taxon>
        <taxon>Kickxellomycotina</taxon>
        <taxon>Harpellomycetes</taxon>
        <taxon>Harpellales</taxon>
        <taxon>Legeriomycetaceae</taxon>
        <taxon>Smittium</taxon>
    </lineage>
</organism>
<dbReference type="Proteomes" id="UP000187455">
    <property type="component" value="Unassembled WGS sequence"/>
</dbReference>
<evidence type="ECO:0000256" key="4">
    <source>
        <dbReference type="ARBA" id="ARBA00022679"/>
    </source>
</evidence>
<accession>A0A1R0H4N1</accession>
<dbReference type="SMART" id="SM00184">
    <property type="entry name" value="RING"/>
    <property type="match status" value="1"/>
</dbReference>
<keyword evidence="16" id="KW-1185">Reference proteome</keyword>
<keyword evidence="4" id="KW-0808">Transferase</keyword>
<dbReference type="EMBL" id="LSSL01000630">
    <property type="protein sequence ID" value="OLY84073.1"/>
    <property type="molecule type" value="Genomic_DNA"/>
</dbReference>
<protein>
    <recommendedName>
        <fullName evidence="3">RING-type E3 ubiquitin transferase</fullName>
        <ecNumber evidence="3">2.3.2.27</ecNumber>
    </recommendedName>
</protein>
<feature type="domain" description="RING-type" evidence="14">
    <location>
        <begin position="89"/>
        <end position="131"/>
    </location>
</feature>
<dbReference type="GO" id="GO:0008270">
    <property type="term" value="F:zinc ion binding"/>
    <property type="evidence" value="ECO:0007669"/>
    <property type="project" value="UniProtKB-KW"/>
</dbReference>
<sequence>MRRGSDTNIVPLSTQESKKNKNRMTQEELDSYNIVPFSLDMIKDKHFLQNTTDVGDNVELPLPNIASNATNEQQNIATSESKPADDFDCLICFEPVQTGDKIREIPCEHVFHQKCLDTWLTTRSGFCPTCRYNLHTRKSLEEQNVGDVSATTISDSIVSLVQSSNSHGF</sequence>
<evidence type="ECO:0000256" key="7">
    <source>
        <dbReference type="ARBA" id="ARBA00022771"/>
    </source>
</evidence>
<dbReference type="PROSITE" id="PS50089">
    <property type="entry name" value="ZF_RING_2"/>
    <property type="match status" value="1"/>
</dbReference>
<evidence type="ECO:0000256" key="5">
    <source>
        <dbReference type="ARBA" id="ARBA00022692"/>
    </source>
</evidence>
<reference evidence="15 16" key="1">
    <citation type="journal article" date="2016" name="Mol. Biol. Evol.">
        <title>Genome-Wide Survey of Gut Fungi (Harpellales) Reveals the First Horizontally Transferred Ubiquitin Gene from a Mosquito Host.</title>
        <authorList>
            <person name="Wang Y."/>
            <person name="White M.M."/>
            <person name="Kvist S."/>
            <person name="Moncalvo J.M."/>
        </authorList>
    </citation>
    <scope>NUCLEOTIDE SEQUENCE [LARGE SCALE GENOMIC DNA]</scope>
    <source>
        <strain evidence="15 16">ALG-7-W6</strain>
    </source>
</reference>
<keyword evidence="10" id="KW-1133">Transmembrane helix</keyword>
<evidence type="ECO:0000256" key="3">
    <source>
        <dbReference type="ARBA" id="ARBA00012483"/>
    </source>
</evidence>
<proteinExistence type="predicted"/>
<dbReference type="CDD" id="cd16473">
    <property type="entry name" value="RING-H2_RNF103"/>
    <property type="match status" value="1"/>
</dbReference>
<dbReference type="GO" id="GO:0061630">
    <property type="term" value="F:ubiquitin protein ligase activity"/>
    <property type="evidence" value="ECO:0007669"/>
    <property type="project" value="UniProtKB-EC"/>
</dbReference>
<comment type="subcellular location">
    <subcellularLocation>
        <location evidence="2">Membrane</location>
        <topology evidence="2">Multi-pass membrane protein</topology>
    </subcellularLocation>
</comment>
<evidence type="ECO:0000256" key="13">
    <source>
        <dbReference type="SAM" id="MobiDB-lite"/>
    </source>
</evidence>
<evidence type="ECO:0000259" key="14">
    <source>
        <dbReference type="PROSITE" id="PS50089"/>
    </source>
</evidence>
<evidence type="ECO:0000313" key="15">
    <source>
        <dbReference type="EMBL" id="OLY84073.1"/>
    </source>
</evidence>
<evidence type="ECO:0000256" key="12">
    <source>
        <dbReference type="PROSITE-ProRule" id="PRU00175"/>
    </source>
</evidence>
<dbReference type="InterPro" id="IPR011016">
    <property type="entry name" value="Znf_RING-CH"/>
</dbReference>
<dbReference type="OrthoDB" id="8062037at2759"/>
<keyword evidence="8" id="KW-0833">Ubl conjugation pathway</keyword>
<feature type="region of interest" description="Disordered" evidence="13">
    <location>
        <begin position="1"/>
        <end position="25"/>
    </location>
</feature>
<keyword evidence="6" id="KW-0479">Metal-binding</keyword>
<dbReference type="InterPro" id="IPR013083">
    <property type="entry name" value="Znf_RING/FYVE/PHD"/>
</dbReference>
<evidence type="ECO:0000256" key="6">
    <source>
        <dbReference type="ARBA" id="ARBA00022723"/>
    </source>
</evidence>
<dbReference type="Gene3D" id="3.30.40.10">
    <property type="entry name" value="Zinc/RING finger domain, C3HC4 (zinc finger)"/>
    <property type="match status" value="1"/>
</dbReference>
<keyword evidence="9" id="KW-0862">Zinc</keyword>
<name>A0A1R0H4N1_9FUNG</name>